<reference evidence="5" key="1">
    <citation type="submission" date="2022-07" db="EMBL/GenBank/DDBJ databases">
        <title>Phylogenomic reconstructions and comparative analyses of Kickxellomycotina fungi.</title>
        <authorList>
            <person name="Reynolds N.K."/>
            <person name="Stajich J.E."/>
            <person name="Barry K."/>
            <person name="Grigoriev I.V."/>
            <person name="Crous P."/>
            <person name="Smith M.E."/>
        </authorList>
    </citation>
    <scope>NUCLEOTIDE SEQUENCE</scope>
    <source>
        <strain evidence="5">NBRC 32514</strain>
    </source>
</reference>
<dbReference type="AlphaFoldDB" id="A0A9W7Y466"/>
<feature type="compositionally biased region" description="Acidic residues" evidence="3">
    <location>
        <begin position="199"/>
        <end position="214"/>
    </location>
</feature>
<evidence type="ECO:0000256" key="2">
    <source>
        <dbReference type="ARBA" id="ARBA00023242"/>
    </source>
</evidence>
<proteinExistence type="predicted"/>
<dbReference type="GO" id="GO:0005634">
    <property type="term" value="C:nucleus"/>
    <property type="evidence" value="ECO:0007669"/>
    <property type="project" value="UniProtKB-SubCell"/>
</dbReference>
<organism evidence="5 6">
    <name type="scientific">Coemansia erecta</name>
    <dbReference type="NCBI Taxonomy" id="147472"/>
    <lineage>
        <taxon>Eukaryota</taxon>
        <taxon>Fungi</taxon>
        <taxon>Fungi incertae sedis</taxon>
        <taxon>Zoopagomycota</taxon>
        <taxon>Kickxellomycotina</taxon>
        <taxon>Kickxellomycetes</taxon>
        <taxon>Kickxellales</taxon>
        <taxon>Kickxellaceae</taxon>
        <taxon>Coemansia</taxon>
    </lineage>
</organism>
<comment type="subcellular location">
    <subcellularLocation>
        <location evidence="1">Nucleus</location>
    </subcellularLocation>
</comment>
<keyword evidence="6" id="KW-1185">Reference proteome</keyword>
<dbReference type="EMBL" id="JANBOJ010000062">
    <property type="protein sequence ID" value="KAJ1723542.1"/>
    <property type="molecule type" value="Genomic_DNA"/>
</dbReference>
<evidence type="ECO:0000256" key="3">
    <source>
        <dbReference type="SAM" id="MobiDB-lite"/>
    </source>
</evidence>
<protein>
    <recommendedName>
        <fullName evidence="4">FAM192A/Fyv6 N-terminal domain-containing protein</fullName>
    </recommendedName>
</protein>
<keyword evidence="2" id="KW-0539">Nucleus</keyword>
<feature type="region of interest" description="Disordered" evidence="3">
    <location>
        <begin position="1"/>
        <end position="47"/>
    </location>
</feature>
<evidence type="ECO:0000256" key="1">
    <source>
        <dbReference type="ARBA" id="ARBA00004123"/>
    </source>
</evidence>
<gene>
    <name evidence="5" type="ORF">LPJ53_002111</name>
</gene>
<dbReference type="OrthoDB" id="75720at2759"/>
<evidence type="ECO:0000313" key="6">
    <source>
        <dbReference type="Proteomes" id="UP001149813"/>
    </source>
</evidence>
<feature type="region of interest" description="Disordered" evidence="3">
    <location>
        <begin position="113"/>
        <end position="214"/>
    </location>
</feature>
<feature type="compositionally biased region" description="Basic and acidic residues" evidence="3">
    <location>
        <begin position="14"/>
        <end position="34"/>
    </location>
</feature>
<feature type="domain" description="FAM192A/Fyv6 N-terminal" evidence="4">
    <location>
        <begin position="6"/>
        <end position="111"/>
    </location>
</feature>
<name>A0A9W7Y466_9FUNG</name>
<comment type="caution">
    <text evidence="5">The sequence shown here is derived from an EMBL/GenBank/DDBJ whole genome shotgun (WGS) entry which is preliminary data.</text>
</comment>
<dbReference type="InterPro" id="IPR039845">
    <property type="entry name" value="FAM192A"/>
</dbReference>
<dbReference type="PANTHER" id="PTHR13495">
    <property type="entry name" value="NEFA-INTERACTING NUCLEAR PROTEIN NIP30"/>
    <property type="match status" value="1"/>
</dbReference>
<evidence type="ECO:0000313" key="5">
    <source>
        <dbReference type="EMBL" id="KAJ1723542.1"/>
    </source>
</evidence>
<accession>A0A9W7Y466</accession>
<feature type="compositionally biased region" description="Basic and acidic residues" evidence="3">
    <location>
        <begin position="157"/>
        <end position="184"/>
    </location>
</feature>
<evidence type="ECO:0000259" key="4">
    <source>
        <dbReference type="Pfam" id="PF10187"/>
    </source>
</evidence>
<dbReference type="Proteomes" id="UP001149813">
    <property type="component" value="Unassembled WGS sequence"/>
</dbReference>
<dbReference type="InterPro" id="IPR019331">
    <property type="entry name" value="FAM192A/Fyv6_N"/>
</dbReference>
<dbReference type="Pfam" id="PF10187">
    <property type="entry name" value="FAM192A_Fyv6_N"/>
    <property type="match status" value="1"/>
</dbReference>
<dbReference type="PANTHER" id="PTHR13495:SF0">
    <property type="entry name" value="PSME3-INTERACTING PROTEIN"/>
    <property type="match status" value="1"/>
</dbReference>
<sequence>MSSSRFISEDDIEEARKEREAAWKKAYESADHDPTSAASQDPAYDPRTLYERLQEQRQRKEETLAESRRFANRIRRLDEDETEFLEVAEDREQEKIDEQRRAEMAALAAFREEVAESKGPGAAAKRKARADESAKGVAARSSILAKIGPVVVKKRKADGDKEKGGDDDKERGGDDVAGEKKDDNPLLGLLAAYNNNSESESDNNDSDSDSESSK</sequence>